<dbReference type="GO" id="GO:0008764">
    <property type="term" value="F:UDP-N-acetylmuramoylalanine-D-glutamate ligase activity"/>
    <property type="evidence" value="ECO:0007669"/>
    <property type="project" value="UniProtKB-UniRule"/>
</dbReference>
<dbReference type="EMBL" id="JACCCC010000001">
    <property type="protein sequence ID" value="NYE48621.1"/>
    <property type="molecule type" value="Genomic_DNA"/>
</dbReference>
<dbReference type="GO" id="GO:0005524">
    <property type="term" value="F:ATP binding"/>
    <property type="evidence" value="ECO:0007669"/>
    <property type="project" value="UniProtKB-UniRule"/>
</dbReference>
<dbReference type="GO" id="GO:0071555">
    <property type="term" value="P:cell wall organization"/>
    <property type="evidence" value="ECO:0007669"/>
    <property type="project" value="UniProtKB-KW"/>
</dbReference>
<dbReference type="Pfam" id="PF02875">
    <property type="entry name" value="Mur_ligase_C"/>
    <property type="match status" value="1"/>
</dbReference>
<dbReference type="SUPFAM" id="SSF53244">
    <property type="entry name" value="MurD-like peptide ligases, peptide-binding domain"/>
    <property type="match status" value="1"/>
</dbReference>
<dbReference type="PANTHER" id="PTHR43692">
    <property type="entry name" value="UDP-N-ACETYLMURAMOYLALANINE--D-GLUTAMATE LIGASE"/>
    <property type="match status" value="1"/>
</dbReference>
<dbReference type="GO" id="GO:0009252">
    <property type="term" value="P:peptidoglycan biosynthetic process"/>
    <property type="evidence" value="ECO:0007669"/>
    <property type="project" value="UniProtKB-UniRule"/>
</dbReference>
<keyword evidence="7 8" id="KW-0961">Cell wall biogenesis/degradation</keyword>
<dbReference type="RefSeq" id="WP_376766969.1">
    <property type="nucleotide sequence ID" value="NZ_BAAAYY010000036.1"/>
</dbReference>
<accession>A0A852TXX4</accession>
<dbReference type="UniPathway" id="UPA00219"/>
<dbReference type="SUPFAM" id="SSF53623">
    <property type="entry name" value="MurD-like peptide ligases, catalytic domain"/>
    <property type="match status" value="1"/>
</dbReference>
<comment type="caution">
    <text evidence="11">The sequence shown here is derived from an EMBL/GenBank/DDBJ whole genome shotgun (WGS) entry which is preliminary data.</text>
</comment>
<evidence type="ECO:0000256" key="2">
    <source>
        <dbReference type="ARBA" id="ARBA00004752"/>
    </source>
</evidence>
<evidence type="ECO:0000256" key="6">
    <source>
        <dbReference type="ARBA" id="ARBA00022840"/>
    </source>
</evidence>
<evidence type="ECO:0000313" key="12">
    <source>
        <dbReference type="Proteomes" id="UP000589036"/>
    </source>
</evidence>
<keyword evidence="7 8" id="KW-0573">Peptidoglycan synthesis</keyword>
<evidence type="ECO:0000256" key="8">
    <source>
        <dbReference type="RuleBase" id="RU003664"/>
    </source>
</evidence>
<dbReference type="InterPro" id="IPR005762">
    <property type="entry name" value="MurD"/>
</dbReference>
<dbReference type="SUPFAM" id="SSF51984">
    <property type="entry name" value="MurCD N-terminal domain"/>
    <property type="match status" value="1"/>
</dbReference>
<comment type="subcellular location">
    <subcellularLocation>
        <location evidence="1 7 8">Cytoplasm</location>
    </subcellularLocation>
</comment>
<dbReference type="NCBIfam" id="TIGR01087">
    <property type="entry name" value="murD"/>
    <property type="match status" value="1"/>
</dbReference>
<evidence type="ECO:0000256" key="3">
    <source>
        <dbReference type="ARBA" id="ARBA00022490"/>
    </source>
</evidence>
<dbReference type="GO" id="GO:0051301">
    <property type="term" value="P:cell division"/>
    <property type="evidence" value="ECO:0007669"/>
    <property type="project" value="UniProtKB-KW"/>
</dbReference>
<evidence type="ECO:0000256" key="1">
    <source>
        <dbReference type="ARBA" id="ARBA00004496"/>
    </source>
</evidence>
<feature type="domain" description="Mur ligase C-terminal" evidence="9">
    <location>
        <begin position="338"/>
        <end position="456"/>
    </location>
</feature>
<comment type="similarity">
    <text evidence="7">Belongs to the MurCDEF family.</text>
</comment>
<evidence type="ECO:0000259" key="10">
    <source>
        <dbReference type="Pfam" id="PF08245"/>
    </source>
</evidence>
<dbReference type="InterPro" id="IPR004101">
    <property type="entry name" value="Mur_ligase_C"/>
</dbReference>
<keyword evidence="4 7" id="KW-0436">Ligase</keyword>
<evidence type="ECO:0000313" key="11">
    <source>
        <dbReference type="EMBL" id="NYE48621.1"/>
    </source>
</evidence>
<comment type="catalytic activity">
    <reaction evidence="7 8">
        <text>UDP-N-acetyl-alpha-D-muramoyl-L-alanine + D-glutamate + ATP = UDP-N-acetyl-alpha-D-muramoyl-L-alanyl-D-glutamate + ADP + phosphate + H(+)</text>
        <dbReference type="Rhea" id="RHEA:16429"/>
        <dbReference type="ChEBI" id="CHEBI:15378"/>
        <dbReference type="ChEBI" id="CHEBI:29986"/>
        <dbReference type="ChEBI" id="CHEBI:30616"/>
        <dbReference type="ChEBI" id="CHEBI:43474"/>
        <dbReference type="ChEBI" id="CHEBI:83898"/>
        <dbReference type="ChEBI" id="CHEBI:83900"/>
        <dbReference type="ChEBI" id="CHEBI:456216"/>
        <dbReference type="EC" id="6.3.2.9"/>
    </reaction>
</comment>
<dbReference type="HAMAP" id="MF_00639">
    <property type="entry name" value="MurD"/>
    <property type="match status" value="1"/>
</dbReference>
<evidence type="ECO:0000256" key="5">
    <source>
        <dbReference type="ARBA" id="ARBA00022741"/>
    </source>
</evidence>
<dbReference type="InterPro" id="IPR036565">
    <property type="entry name" value="Mur-like_cat_sf"/>
</dbReference>
<dbReference type="AlphaFoldDB" id="A0A852TXX4"/>
<keyword evidence="5 7" id="KW-0547">Nucleotide-binding</keyword>
<feature type="binding site" evidence="7">
    <location>
        <begin position="132"/>
        <end position="138"/>
    </location>
    <ligand>
        <name>ATP</name>
        <dbReference type="ChEBI" id="CHEBI:30616"/>
    </ligand>
</feature>
<proteinExistence type="inferred from homology"/>
<dbReference type="Gene3D" id="3.40.1190.10">
    <property type="entry name" value="Mur-like, catalytic domain"/>
    <property type="match status" value="1"/>
</dbReference>
<feature type="domain" description="Mur ligase central" evidence="10">
    <location>
        <begin position="130"/>
        <end position="316"/>
    </location>
</feature>
<dbReference type="InterPro" id="IPR036615">
    <property type="entry name" value="Mur_ligase_C_dom_sf"/>
</dbReference>
<dbReference type="Pfam" id="PF08245">
    <property type="entry name" value="Mur_ligase_M"/>
    <property type="match status" value="1"/>
</dbReference>
<evidence type="ECO:0000256" key="4">
    <source>
        <dbReference type="ARBA" id="ARBA00022598"/>
    </source>
</evidence>
<dbReference type="Gene3D" id="3.40.50.720">
    <property type="entry name" value="NAD(P)-binding Rossmann-like Domain"/>
    <property type="match status" value="1"/>
</dbReference>
<keyword evidence="7 8" id="KW-0132">Cell division</keyword>
<keyword evidence="7 8" id="KW-0131">Cell cycle</keyword>
<dbReference type="PANTHER" id="PTHR43692:SF1">
    <property type="entry name" value="UDP-N-ACETYLMURAMOYLALANINE--D-GLUTAMATE LIGASE"/>
    <property type="match status" value="1"/>
</dbReference>
<dbReference type="Pfam" id="PF21799">
    <property type="entry name" value="MurD-like_N"/>
    <property type="match status" value="1"/>
</dbReference>
<gene>
    <name evidence="7" type="primary">murD</name>
    <name evidence="11" type="ORF">HDA32_003741</name>
</gene>
<keyword evidence="7 8" id="KW-0133">Cell shape</keyword>
<dbReference type="InterPro" id="IPR013221">
    <property type="entry name" value="Mur_ligase_cen"/>
</dbReference>
<evidence type="ECO:0000256" key="7">
    <source>
        <dbReference type="HAMAP-Rule" id="MF_00639"/>
    </source>
</evidence>
<evidence type="ECO:0000259" key="9">
    <source>
        <dbReference type="Pfam" id="PF02875"/>
    </source>
</evidence>
<sequence length="482" mass="49354">MDAAVTMGTTFDSAEDLAGRAVCVTGLGVSGPPVVWALLACGARVTVVDGRTDEATLRLARGLREEGAEVELGDDGPQALPEGAELVVTSPGWRPEAPLLAAAARAGIEVIGDVELAWRLKPAGQIWLAVTGTNGKTTTVRMLEAILRADGRRARAVGNVGTPVIEAVLPDADGAADDVLAVELSSFQLHWSSSLRPHAAVVLNVAPDHLDWHGGLEPYAMAKGRVYAPGTVRVVNSADAWSRRLAAEHGDPAARLVGFSLDTPRPDELGVVEDLLVDRAFVADPRSSADELASLADVVPAAPHNVANALAAAALARSVGVAPESVRAGLAAFAPEPHRISHVADIGGVAYVDDSKATNPHAAAASLAAYEPVVWVAGGLLKGADVEDLVAAAAPRLRGAVLLGADRARLRTALAAHAPGVAVVDVERTDEGAMAEAVAAAAGLARPGDTVLLAPAAASMDMFADYNARGDAFAAAVRELRA</sequence>
<keyword evidence="3 7" id="KW-0963">Cytoplasm</keyword>
<dbReference type="Gene3D" id="3.90.190.20">
    <property type="entry name" value="Mur ligase, C-terminal domain"/>
    <property type="match status" value="1"/>
</dbReference>
<keyword evidence="12" id="KW-1185">Reference proteome</keyword>
<keyword evidence="6 7" id="KW-0067">ATP-binding</keyword>
<dbReference type="GO" id="GO:0008360">
    <property type="term" value="P:regulation of cell shape"/>
    <property type="evidence" value="ECO:0007669"/>
    <property type="project" value="UniProtKB-KW"/>
</dbReference>
<comment type="function">
    <text evidence="7 8">Cell wall formation. Catalyzes the addition of glutamate to the nucleotide precursor UDP-N-acetylmuramoyl-L-alanine (UMA).</text>
</comment>
<protein>
    <recommendedName>
        <fullName evidence="7 8">UDP-N-acetylmuramoylalanine--D-glutamate ligase</fullName>
        <ecNumber evidence="7 8">6.3.2.9</ecNumber>
    </recommendedName>
    <alternativeName>
        <fullName evidence="7">D-glutamic acid-adding enzyme</fullName>
    </alternativeName>
    <alternativeName>
        <fullName evidence="7">UDP-N-acetylmuramoyl-L-alanyl-D-glutamate synthetase</fullName>
    </alternativeName>
</protein>
<organism evidence="11 12">
    <name type="scientific">Spinactinospora alkalitolerans</name>
    <dbReference type="NCBI Taxonomy" id="687207"/>
    <lineage>
        <taxon>Bacteria</taxon>
        <taxon>Bacillati</taxon>
        <taxon>Actinomycetota</taxon>
        <taxon>Actinomycetes</taxon>
        <taxon>Streptosporangiales</taxon>
        <taxon>Nocardiopsidaceae</taxon>
        <taxon>Spinactinospora</taxon>
    </lineage>
</organism>
<dbReference type="Proteomes" id="UP000589036">
    <property type="component" value="Unassembled WGS sequence"/>
</dbReference>
<reference evidence="11 12" key="1">
    <citation type="submission" date="2020-07" db="EMBL/GenBank/DDBJ databases">
        <title>Sequencing the genomes of 1000 actinobacteria strains.</title>
        <authorList>
            <person name="Klenk H.-P."/>
        </authorList>
    </citation>
    <scope>NUCLEOTIDE SEQUENCE [LARGE SCALE GENOMIC DNA]</scope>
    <source>
        <strain evidence="11 12">CXB654</strain>
    </source>
</reference>
<name>A0A852TXX4_9ACTN</name>
<comment type="pathway">
    <text evidence="2 7 8">Cell wall biogenesis; peptidoglycan biosynthesis.</text>
</comment>
<dbReference type="GO" id="GO:0005737">
    <property type="term" value="C:cytoplasm"/>
    <property type="evidence" value="ECO:0007669"/>
    <property type="project" value="UniProtKB-SubCell"/>
</dbReference>
<dbReference type="EC" id="6.3.2.9" evidence="7 8"/>